<keyword evidence="4" id="KW-0479">Metal-binding</keyword>
<dbReference type="FunFam" id="3.40.50.300:FF:000761">
    <property type="entry name" value="Thymidine kinase"/>
    <property type="match status" value="1"/>
</dbReference>
<evidence type="ECO:0000256" key="8">
    <source>
        <dbReference type="ARBA" id="ARBA00022840"/>
    </source>
</evidence>
<organism evidence="13 14">
    <name type="scientific">Stichopus japonicus</name>
    <name type="common">Sea cucumber</name>
    <dbReference type="NCBI Taxonomy" id="307972"/>
    <lineage>
        <taxon>Eukaryota</taxon>
        <taxon>Metazoa</taxon>
        <taxon>Echinodermata</taxon>
        <taxon>Eleutherozoa</taxon>
        <taxon>Echinozoa</taxon>
        <taxon>Holothuroidea</taxon>
        <taxon>Aspidochirotacea</taxon>
        <taxon>Aspidochirotida</taxon>
        <taxon>Stichopodidae</taxon>
        <taxon>Apostichopus</taxon>
    </lineage>
</organism>
<keyword evidence="3 11" id="KW-0808">Transferase</keyword>
<keyword evidence="7" id="KW-0862">Zinc</keyword>
<evidence type="ECO:0000256" key="5">
    <source>
        <dbReference type="ARBA" id="ARBA00022741"/>
    </source>
</evidence>
<dbReference type="GO" id="GO:0004797">
    <property type="term" value="F:thymidine kinase activity"/>
    <property type="evidence" value="ECO:0007669"/>
    <property type="project" value="UniProtKB-EC"/>
</dbReference>
<dbReference type="PANTHER" id="PTHR11441">
    <property type="entry name" value="THYMIDINE KINASE"/>
    <property type="match status" value="1"/>
</dbReference>
<reference evidence="13 14" key="1">
    <citation type="journal article" date="2017" name="PLoS Biol.">
        <title>The sea cucumber genome provides insights into morphological evolution and visceral regeneration.</title>
        <authorList>
            <person name="Zhang X."/>
            <person name="Sun L."/>
            <person name="Yuan J."/>
            <person name="Sun Y."/>
            <person name="Gao Y."/>
            <person name="Zhang L."/>
            <person name="Li S."/>
            <person name="Dai H."/>
            <person name="Hamel J.F."/>
            <person name="Liu C."/>
            <person name="Yu Y."/>
            <person name="Liu S."/>
            <person name="Lin W."/>
            <person name="Guo K."/>
            <person name="Jin S."/>
            <person name="Xu P."/>
            <person name="Storey K.B."/>
            <person name="Huan P."/>
            <person name="Zhang T."/>
            <person name="Zhou Y."/>
            <person name="Zhang J."/>
            <person name="Lin C."/>
            <person name="Li X."/>
            <person name="Xing L."/>
            <person name="Huo D."/>
            <person name="Sun M."/>
            <person name="Wang L."/>
            <person name="Mercier A."/>
            <person name="Li F."/>
            <person name="Yang H."/>
            <person name="Xiang J."/>
        </authorList>
    </citation>
    <scope>NUCLEOTIDE SEQUENCE [LARGE SCALE GENOMIC DNA]</scope>
    <source>
        <strain evidence="13">Shaxun</strain>
        <tissue evidence="13">Muscle</tissue>
    </source>
</reference>
<comment type="similarity">
    <text evidence="1 12">Belongs to the thymidine kinase family.</text>
</comment>
<evidence type="ECO:0000256" key="9">
    <source>
        <dbReference type="ARBA" id="ARBA00046642"/>
    </source>
</evidence>
<dbReference type="PANTHER" id="PTHR11441:SF0">
    <property type="entry name" value="THYMIDINE KINASE, CYTOSOLIC"/>
    <property type="match status" value="1"/>
</dbReference>
<dbReference type="FunFam" id="3.30.60.20:FF:000028">
    <property type="entry name" value="Thymidine kinase"/>
    <property type="match status" value="1"/>
</dbReference>
<name>A0A2G8KBN2_STIJA</name>
<evidence type="ECO:0000313" key="13">
    <source>
        <dbReference type="EMBL" id="PIK45369.1"/>
    </source>
</evidence>
<keyword evidence="5 11" id="KW-0547">Nucleotide-binding</keyword>
<keyword evidence="8 11" id="KW-0067">ATP-binding</keyword>
<keyword evidence="2 11" id="KW-0237">DNA synthesis</keyword>
<dbReference type="InterPro" id="IPR027417">
    <property type="entry name" value="P-loop_NTPase"/>
</dbReference>
<evidence type="ECO:0000256" key="2">
    <source>
        <dbReference type="ARBA" id="ARBA00022634"/>
    </source>
</evidence>
<evidence type="ECO:0000256" key="3">
    <source>
        <dbReference type="ARBA" id="ARBA00022679"/>
    </source>
</evidence>
<accession>A0A2G8KBN2</accession>
<dbReference type="SUPFAM" id="SSF52540">
    <property type="entry name" value="P-loop containing nucleoside triphosphate hydrolases"/>
    <property type="match status" value="1"/>
</dbReference>
<evidence type="ECO:0000256" key="1">
    <source>
        <dbReference type="ARBA" id="ARBA00007587"/>
    </source>
</evidence>
<proteinExistence type="inferred from homology"/>
<dbReference type="Gene3D" id="3.40.50.300">
    <property type="entry name" value="P-loop containing nucleotide triphosphate hydrolases"/>
    <property type="match status" value="1"/>
</dbReference>
<evidence type="ECO:0000256" key="10">
    <source>
        <dbReference type="ARBA" id="ARBA00048113"/>
    </source>
</evidence>
<protein>
    <recommendedName>
        <fullName evidence="11">Thymidine kinase</fullName>
        <ecNumber evidence="11">2.7.1.21</ecNumber>
    </recommendedName>
</protein>
<dbReference type="GO" id="GO:0071897">
    <property type="term" value="P:DNA biosynthetic process"/>
    <property type="evidence" value="ECO:0007669"/>
    <property type="project" value="UniProtKB-KW"/>
</dbReference>
<dbReference type="AlphaFoldDB" id="A0A2G8KBN2"/>
<keyword evidence="14" id="KW-1185">Reference proteome</keyword>
<dbReference type="SUPFAM" id="SSF57716">
    <property type="entry name" value="Glucocorticoid receptor-like (DNA-binding domain)"/>
    <property type="match status" value="1"/>
</dbReference>
<evidence type="ECO:0000256" key="7">
    <source>
        <dbReference type="ARBA" id="ARBA00022833"/>
    </source>
</evidence>
<evidence type="ECO:0000256" key="6">
    <source>
        <dbReference type="ARBA" id="ARBA00022777"/>
    </source>
</evidence>
<sequence length="241" mass="26635">MATNFSGMAGFSPSPRKRTRGQVQVIFGPMFSGKTTELVRRIKRYQIANYRCLLIKYANDVRYDQAAVATHDRQTCSAASAMRLQDLAERAMGNEVIGIDEGQFFPDCVDFAEKLADQGKIVIVAALDGTFQRVGFGNILNLVPLAESVVKLNAVCMTCYGEASYTKRIGYETELEVIGGADKYMAACRKCYKLSPSKIMAVLETPITEETQIKAKGVGRKLFTNSQNSCEEDEMMSEPSQ</sequence>
<dbReference type="GO" id="GO:0005524">
    <property type="term" value="F:ATP binding"/>
    <property type="evidence" value="ECO:0007669"/>
    <property type="project" value="UniProtKB-KW"/>
</dbReference>
<evidence type="ECO:0000256" key="12">
    <source>
        <dbReference type="RuleBase" id="RU004165"/>
    </source>
</evidence>
<dbReference type="InterPro" id="IPR001267">
    <property type="entry name" value="Thymidine_kinase"/>
</dbReference>
<keyword evidence="6 11" id="KW-0418">Kinase</keyword>
<dbReference type="GO" id="GO:0046872">
    <property type="term" value="F:metal ion binding"/>
    <property type="evidence" value="ECO:0007669"/>
    <property type="project" value="UniProtKB-KW"/>
</dbReference>
<comment type="caution">
    <text evidence="13">The sequence shown here is derived from an EMBL/GenBank/DDBJ whole genome shotgun (WGS) entry which is preliminary data.</text>
</comment>
<evidence type="ECO:0000256" key="11">
    <source>
        <dbReference type="RuleBase" id="RU000544"/>
    </source>
</evidence>
<dbReference type="OrthoDB" id="439028at2759"/>
<dbReference type="Pfam" id="PF00265">
    <property type="entry name" value="TK"/>
    <property type="match status" value="1"/>
</dbReference>
<dbReference type="EC" id="2.7.1.21" evidence="11"/>
<dbReference type="Gene3D" id="3.30.60.20">
    <property type="match status" value="1"/>
</dbReference>
<dbReference type="InterPro" id="IPR020633">
    <property type="entry name" value="Thymidine_kinase_CS"/>
</dbReference>
<comment type="subunit">
    <text evidence="9">Homotetramer. Tetramerization from dimerization is induced by ATP and increases catalytic efficiency due to a high affinity for thymidine. Tetramerization is inhibited by phosphorylation at Ser-13. Interacts (via the KEN box) with FZR1.</text>
</comment>
<comment type="catalytic activity">
    <reaction evidence="10">
        <text>thymidine + ATP = dTMP + ADP + H(+)</text>
        <dbReference type="Rhea" id="RHEA:19129"/>
        <dbReference type="ChEBI" id="CHEBI:15378"/>
        <dbReference type="ChEBI" id="CHEBI:17748"/>
        <dbReference type="ChEBI" id="CHEBI:30616"/>
        <dbReference type="ChEBI" id="CHEBI:63528"/>
        <dbReference type="ChEBI" id="CHEBI:456216"/>
        <dbReference type="EC" id="2.7.1.21"/>
    </reaction>
    <physiologicalReaction direction="left-to-right" evidence="10">
        <dbReference type="Rhea" id="RHEA:19130"/>
    </physiologicalReaction>
</comment>
<dbReference type="EMBL" id="MRZV01000717">
    <property type="protein sequence ID" value="PIK45369.1"/>
    <property type="molecule type" value="Genomic_DNA"/>
</dbReference>
<evidence type="ECO:0000313" key="14">
    <source>
        <dbReference type="Proteomes" id="UP000230750"/>
    </source>
</evidence>
<gene>
    <name evidence="13" type="ORF">BSL78_17790</name>
</gene>
<dbReference type="GO" id="GO:0046104">
    <property type="term" value="P:thymidine metabolic process"/>
    <property type="evidence" value="ECO:0007669"/>
    <property type="project" value="TreeGrafter"/>
</dbReference>
<evidence type="ECO:0000256" key="4">
    <source>
        <dbReference type="ARBA" id="ARBA00022723"/>
    </source>
</evidence>
<dbReference type="Proteomes" id="UP000230750">
    <property type="component" value="Unassembled WGS sequence"/>
</dbReference>
<dbReference type="PROSITE" id="PS00603">
    <property type="entry name" value="TK_CELLULAR_TYPE"/>
    <property type="match status" value="1"/>
</dbReference>
<dbReference type="STRING" id="307972.A0A2G8KBN2"/>